<keyword evidence="3" id="KW-1185">Reference proteome</keyword>
<dbReference type="FunCoup" id="A0A152A3C2">
    <property type="interactions" value="738"/>
</dbReference>
<evidence type="ECO:0000313" key="2">
    <source>
        <dbReference type="EMBL" id="KYR00709.1"/>
    </source>
</evidence>
<dbReference type="STRING" id="361077.A0A152A3C2"/>
<feature type="region of interest" description="Disordered" evidence="1">
    <location>
        <begin position="1"/>
        <end position="20"/>
    </location>
</feature>
<evidence type="ECO:0000256" key="1">
    <source>
        <dbReference type="SAM" id="MobiDB-lite"/>
    </source>
</evidence>
<feature type="compositionally biased region" description="Basic and acidic residues" evidence="1">
    <location>
        <begin position="179"/>
        <end position="188"/>
    </location>
</feature>
<comment type="caution">
    <text evidence="2">The sequence shown here is derived from an EMBL/GenBank/DDBJ whole genome shotgun (WGS) entry which is preliminary data.</text>
</comment>
<feature type="region of interest" description="Disordered" evidence="1">
    <location>
        <begin position="39"/>
        <end position="188"/>
    </location>
</feature>
<accession>A0A152A3C2</accession>
<feature type="compositionally biased region" description="Basic residues" evidence="1">
    <location>
        <begin position="145"/>
        <end position="161"/>
    </location>
</feature>
<dbReference type="InParanoid" id="A0A152A3C2"/>
<gene>
    <name evidence="2" type="ORF">DLAC_02749</name>
</gene>
<name>A0A152A3C2_TIELA</name>
<proteinExistence type="predicted"/>
<dbReference type="OMA" id="MRWADKN"/>
<evidence type="ECO:0000313" key="3">
    <source>
        <dbReference type="Proteomes" id="UP000076078"/>
    </source>
</evidence>
<feature type="compositionally biased region" description="Basic and acidic residues" evidence="1">
    <location>
        <begin position="88"/>
        <end position="117"/>
    </location>
</feature>
<protein>
    <submittedName>
        <fullName evidence="2">Uncharacterized protein</fullName>
    </submittedName>
</protein>
<dbReference type="AlphaFoldDB" id="A0A152A3C2"/>
<organism evidence="2 3">
    <name type="scientific">Tieghemostelium lacteum</name>
    <name type="common">Slime mold</name>
    <name type="synonym">Dictyostelium lacteum</name>
    <dbReference type="NCBI Taxonomy" id="361077"/>
    <lineage>
        <taxon>Eukaryota</taxon>
        <taxon>Amoebozoa</taxon>
        <taxon>Evosea</taxon>
        <taxon>Eumycetozoa</taxon>
        <taxon>Dictyostelia</taxon>
        <taxon>Dictyosteliales</taxon>
        <taxon>Raperosteliaceae</taxon>
        <taxon>Tieghemostelium</taxon>
    </lineage>
</organism>
<dbReference type="EMBL" id="LODT01000013">
    <property type="protein sequence ID" value="KYR00709.1"/>
    <property type="molecule type" value="Genomic_DNA"/>
</dbReference>
<dbReference type="Proteomes" id="UP000076078">
    <property type="component" value="Unassembled WGS sequence"/>
</dbReference>
<reference evidence="2 3" key="1">
    <citation type="submission" date="2015-12" db="EMBL/GenBank/DDBJ databases">
        <title>Dictyostelia acquired genes for synthesis and detection of signals that induce cell-type specialization by lateral gene transfer from prokaryotes.</title>
        <authorList>
            <person name="Gloeckner G."/>
            <person name="Schaap P."/>
        </authorList>
    </citation>
    <scope>NUCLEOTIDE SEQUENCE [LARGE SCALE GENOMIC DNA]</scope>
    <source>
        <strain evidence="2 3">TK</strain>
    </source>
</reference>
<feature type="compositionally biased region" description="Polar residues" evidence="1">
    <location>
        <begin position="44"/>
        <end position="53"/>
    </location>
</feature>
<feature type="compositionally biased region" description="Basic and acidic residues" evidence="1">
    <location>
        <begin position="63"/>
        <end position="79"/>
    </location>
</feature>
<sequence>MDDLNDFFAKKDSSKTKAKKVAPVKPAIVVVEKPVATVVDSKESPNLQPTKQKTVVDLSAINKQKETNADKEKEKEKTEQIVLPTMKWADKAQHKENQEQSKAKKDDKKDDKHKQTVDESQSYGDKVIEEEEEQEDTNNSSTSSKSKKVAQKQKPKAKKKTKQELEAESLMAQLGITEDDSKSKPKKK</sequence>